<feature type="domain" description="N-acetyltransferase" evidence="1">
    <location>
        <begin position="6"/>
        <end position="167"/>
    </location>
</feature>
<dbReference type="PANTHER" id="PTHR43792">
    <property type="entry name" value="GNAT FAMILY, PUTATIVE (AFU_ORTHOLOGUE AFUA_3G00765)-RELATED-RELATED"/>
    <property type="match status" value="1"/>
</dbReference>
<dbReference type="SUPFAM" id="SSF55729">
    <property type="entry name" value="Acyl-CoA N-acyltransferases (Nat)"/>
    <property type="match status" value="1"/>
</dbReference>
<proteinExistence type="predicted"/>
<keyword evidence="3" id="KW-1185">Reference proteome</keyword>
<dbReference type="InterPro" id="IPR000182">
    <property type="entry name" value="GNAT_dom"/>
</dbReference>
<dbReference type="PANTHER" id="PTHR43792:SF1">
    <property type="entry name" value="N-ACETYLTRANSFERASE DOMAIN-CONTAINING PROTEIN"/>
    <property type="match status" value="1"/>
</dbReference>
<protein>
    <submittedName>
        <fullName evidence="2">N-acetyltransferase</fullName>
    </submittedName>
</protein>
<evidence type="ECO:0000259" key="1">
    <source>
        <dbReference type="PROSITE" id="PS51186"/>
    </source>
</evidence>
<evidence type="ECO:0000313" key="2">
    <source>
        <dbReference type="EMBL" id="RRJ83519.1"/>
    </source>
</evidence>
<sequence length="185" mass="20572">MTSERLEITPLRLADAGDILRLLNDADFLRFIGDRGVRTLEDACDYLRRGPLQSYSRHGIGLWRVGLRQTGAMIGVCGLLCREPLEMPDLGYALLMEFRHQGYAREASQRVLDYARDGLQLPRVLALVDPLNEDSIGLLNRLGFRPLKQLQLEAQGPSLLLLVKRLAPRSGPLRVTPAPSRGGAC</sequence>
<keyword evidence="2" id="KW-0808">Transferase</keyword>
<dbReference type="InterPro" id="IPR051531">
    <property type="entry name" value="N-acetyltransferase"/>
</dbReference>
<reference evidence="2 3" key="1">
    <citation type="submission" date="2018-08" db="EMBL/GenBank/DDBJ databases">
        <authorList>
            <person name="Khan S.A."/>
        </authorList>
    </citation>
    <scope>NUCLEOTIDE SEQUENCE [LARGE SCALE GENOMIC DNA]</scope>
    <source>
        <strain evidence="2 3">GTF-13</strain>
    </source>
</reference>
<organism evidence="2 3">
    <name type="scientific">Aestuariirhabdus litorea</name>
    <dbReference type="NCBI Taxonomy" id="2528527"/>
    <lineage>
        <taxon>Bacteria</taxon>
        <taxon>Pseudomonadati</taxon>
        <taxon>Pseudomonadota</taxon>
        <taxon>Gammaproteobacteria</taxon>
        <taxon>Oceanospirillales</taxon>
        <taxon>Aestuariirhabdaceae</taxon>
        <taxon>Aestuariirhabdus</taxon>
    </lineage>
</organism>
<dbReference type="AlphaFoldDB" id="A0A3P3VP86"/>
<dbReference type="Proteomes" id="UP000280792">
    <property type="component" value="Unassembled WGS sequence"/>
</dbReference>
<dbReference type="Pfam" id="PF13302">
    <property type="entry name" value="Acetyltransf_3"/>
    <property type="match status" value="1"/>
</dbReference>
<dbReference type="InterPro" id="IPR016181">
    <property type="entry name" value="Acyl_CoA_acyltransferase"/>
</dbReference>
<gene>
    <name evidence="2" type="ORF">D0544_14490</name>
</gene>
<evidence type="ECO:0000313" key="3">
    <source>
        <dbReference type="Proteomes" id="UP000280792"/>
    </source>
</evidence>
<dbReference type="GO" id="GO:0016747">
    <property type="term" value="F:acyltransferase activity, transferring groups other than amino-acyl groups"/>
    <property type="evidence" value="ECO:0007669"/>
    <property type="project" value="InterPro"/>
</dbReference>
<reference evidence="2 3" key="2">
    <citation type="submission" date="2018-12" db="EMBL/GenBank/DDBJ databases">
        <title>Simiduia agarivorans gen. nov., sp. nov., a marine, agarolytic bacterium isolated from shallow coastal water from Keelung, Taiwan.</title>
        <authorList>
            <person name="Shieh W.Y."/>
        </authorList>
    </citation>
    <scope>NUCLEOTIDE SEQUENCE [LARGE SCALE GENOMIC DNA]</scope>
    <source>
        <strain evidence="2 3">GTF-13</strain>
    </source>
</reference>
<comment type="caution">
    <text evidence="2">The sequence shown here is derived from an EMBL/GenBank/DDBJ whole genome shotgun (WGS) entry which is preliminary data.</text>
</comment>
<accession>A0A3P3VP86</accession>
<dbReference type="Gene3D" id="3.40.630.30">
    <property type="match status" value="1"/>
</dbReference>
<dbReference type="PROSITE" id="PS51186">
    <property type="entry name" value="GNAT"/>
    <property type="match status" value="1"/>
</dbReference>
<name>A0A3P3VP86_9GAMM</name>
<dbReference type="EMBL" id="QWEZ01000002">
    <property type="protein sequence ID" value="RRJ83519.1"/>
    <property type="molecule type" value="Genomic_DNA"/>
</dbReference>